<keyword evidence="3 6" id="KW-1133">Transmembrane helix</keyword>
<protein>
    <recommendedName>
        <fullName evidence="7">Ion transport domain-containing protein</fullName>
    </recommendedName>
</protein>
<keyword evidence="4 6" id="KW-0472">Membrane</keyword>
<comment type="caution">
    <text evidence="8">The sequence shown here is derived from an EMBL/GenBank/DDBJ whole genome shotgun (WGS) entry which is preliminary data.</text>
</comment>
<feature type="transmembrane region" description="Helical" evidence="6">
    <location>
        <begin position="360"/>
        <end position="381"/>
    </location>
</feature>
<keyword evidence="2 6" id="KW-0812">Transmembrane</keyword>
<dbReference type="InterPro" id="IPR005821">
    <property type="entry name" value="Ion_trans_dom"/>
</dbReference>
<comment type="subcellular location">
    <subcellularLocation>
        <location evidence="1">Membrane</location>
        <topology evidence="1">Multi-pass membrane protein</topology>
    </subcellularLocation>
</comment>
<dbReference type="SUPFAM" id="SSF81324">
    <property type="entry name" value="Voltage-gated potassium channels"/>
    <property type="match status" value="1"/>
</dbReference>
<dbReference type="Proteomes" id="UP000231279">
    <property type="component" value="Unassembled WGS sequence"/>
</dbReference>
<dbReference type="AlphaFoldDB" id="A0A2G9GKV9"/>
<dbReference type="OrthoDB" id="421226at2759"/>
<evidence type="ECO:0000313" key="9">
    <source>
        <dbReference type="Proteomes" id="UP000231279"/>
    </source>
</evidence>
<dbReference type="PANTHER" id="PTHR45651:SF11">
    <property type="entry name" value="CYCLIC NUCLEOTIDE-GATED ION CHANNEL 20, CHLOROPLASTIC-RELATED"/>
    <property type="match status" value="1"/>
</dbReference>
<dbReference type="Pfam" id="PF00520">
    <property type="entry name" value="Ion_trans"/>
    <property type="match status" value="1"/>
</dbReference>
<accession>A0A2G9GKV9</accession>
<keyword evidence="5" id="KW-0407">Ion channel</keyword>
<keyword evidence="5" id="KW-0406">Ion transport</keyword>
<evidence type="ECO:0000256" key="3">
    <source>
        <dbReference type="ARBA" id="ARBA00022989"/>
    </source>
</evidence>
<gene>
    <name evidence="8" type="ORF">CDL12_21561</name>
</gene>
<feature type="transmembrane region" description="Helical" evidence="6">
    <location>
        <begin position="199"/>
        <end position="218"/>
    </location>
</feature>
<feature type="transmembrane region" description="Helical" evidence="6">
    <location>
        <begin position="238"/>
        <end position="256"/>
    </location>
</feature>
<reference evidence="9" key="1">
    <citation type="journal article" date="2018" name="Gigascience">
        <title>Genome assembly of the Pink Ipe (Handroanthus impetiginosus, Bignoniaceae), a highly valued, ecologically keystone Neotropical timber forest tree.</title>
        <authorList>
            <person name="Silva-Junior O.B."/>
            <person name="Grattapaglia D."/>
            <person name="Novaes E."/>
            <person name="Collevatti R.G."/>
        </authorList>
    </citation>
    <scope>NUCLEOTIDE SEQUENCE [LARGE SCALE GENOMIC DNA]</scope>
    <source>
        <strain evidence="9">cv. UFG-1</strain>
    </source>
</reference>
<keyword evidence="9" id="KW-1185">Reference proteome</keyword>
<feature type="transmembrane region" description="Helical" evidence="6">
    <location>
        <begin position="285"/>
        <end position="308"/>
    </location>
</feature>
<evidence type="ECO:0000256" key="4">
    <source>
        <dbReference type="ARBA" id="ARBA00023136"/>
    </source>
</evidence>
<evidence type="ECO:0000256" key="5">
    <source>
        <dbReference type="ARBA" id="ARBA00023303"/>
    </source>
</evidence>
<dbReference type="EMBL" id="NKXS01004584">
    <property type="protein sequence ID" value="PIN05896.1"/>
    <property type="molecule type" value="Genomic_DNA"/>
</dbReference>
<proteinExistence type="predicted"/>
<sequence length="402" mass="46360">MLSDRDKIPMLSAAYFQSDDCSSSTSREFSLRMRSASMPIPMNYLDSSENEHNLFGFTRPLWNERRSPAVQMSGPLYVNHNREFIFQPPQGALKQTTSDPIIERYLSIEIKDWHSDDYGGKDEHLLKSGQLGMCNNPYRSTCPIKRRQKQSRTSDDAKFHNMIYGDAKGWAKRMCSFLHPYIPGVMNPHAKVVQQWNKFLVISCLFTMFLDPLFFFPLSVQQDNKCIVLDWPLTKTIVVLRSMTDFIYLLHILLQFRLAYVDPESRVAGPGDLVDDPKRIARNYLFGYFFIDFFVVLPLPQIIILLTLPDSIRGSGASNAKYLLRAAILVQCIPRLCRFLPLLAVSFPAGSLFQPSGSHIIIYLLNIVWASHFFGSCWYLFSLQVHFLRHLQAYLSYYCITL</sequence>
<organism evidence="8 9">
    <name type="scientific">Handroanthus impetiginosus</name>
    <dbReference type="NCBI Taxonomy" id="429701"/>
    <lineage>
        <taxon>Eukaryota</taxon>
        <taxon>Viridiplantae</taxon>
        <taxon>Streptophyta</taxon>
        <taxon>Embryophyta</taxon>
        <taxon>Tracheophyta</taxon>
        <taxon>Spermatophyta</taxon>
        <taxon>Magnoliopsida</taxon>
        <taxon>eudicotyledons</taxon>
        <taxon>Gunneridae</taxon>
        <taxon>Pentapetalae</taxon>
        <taxon>asterids</taxon>
        <taxon>lamiids</taxon>
        <taxon>Lamiales</taxon>
        <taxon>Bignoniaceae</taxon>
        <taxon>Crescentiina</taxon>
        <taxon>Tabebuia alliance</taxon>
        <taxon>Handroanthus</taxon>
    </lineage>
</organism>
<evidence type="ECO:0000259" key="7">
    <source>
        <dbReference type="Pfam" id="PF00520"/>
    </source>
</evidence>
<dbReference type="PANTHER" id="PTHR45651">
    <property type="entry name" value="CYCLIC NUCLEOTIDE-GATED ION CHANNEL 15-RELATED-RELATED"/>
    <property type="match status" value="1"/>
</dbReference>
<dbReference type="GO" id="GO:0016020">
    <property type="term" value="C:membrane"/>
    <property type="evidence" value="ECO:0007669"/>
    <property type="project" value="UniProtKB-SubCell"/>
</dbReference>
<evidence type="ECO:0000256" key="2">
    <source>
        <dbReference type="ARBA" id="ARBA00022692"/>
    </source>
</evidence>
<evidence type="ECO:0000256" key="6">
    <source>
        <dbReference type="SAM" id="Phobius"/>
    </source>
</evidence>
<keyword evidence="5" id="KW-0813">Transport</keyword>
<evidence type="ECO:0000313" key="8">
    <source>
        <dbReference type="EMBL" id="PIN05896.1"/>
    </source>
</evidence>
<dbReference type="GO" id="GO:0034220">
    <property type="term" value="P:monoatomic ion transmembrane transport"/>
    <property type="evidence" value="ECO:0007669"/>
    <property type="project" value="UniProtKB-KW"/>
</dbReference>
<feature type="domain" description="Ion transport" evidence="7">
    <location>
        <begin position="196"/>
        <end position="386"/>
    </location>
</feature>
<name>A0A2G9GKV9_9LAMI</name>
<evidence type="ECO:0000256" key="1">
    <source>
        <dbReference type="ARBA" id="ARBA00004141"/>
    </source>
</evidence>